<dbReference type="PANTHER" id="PTHR33280">
    <property type="entry name" value="50S RIBOSOMAL PROTEIN L31, CHLOROPLASTIC"/>
    <property type="match status" value="1"/>
</dbReference>
<dbReference type="InterPro" id="IPR027493">
    <property type="entry name" value="Ribosomal_bL31_B"/>
</dbReference>
<evidence type="ECO:0000256" key="2">
    <source>
        <dbReference type="ARBA" id="ARBA00011838"/>
    </source>
</evidence>
<protein>
    <recommendedName>
        <fullName evidence="5">Large ribosomal subunit protein bL31B</fullName>
    </recommendedName>
</protein>
<accession>A0A437QBY0</accession>
<comment type="subunit">
    <text evidence="2 5">Part of the 50S ribosomal subunit.</text>
</comment>
<evidence type="ECO:0000256" key="3">
    <source>
        <dbReference type="ARBA" id="ARBA00022980"/>
    </source>
</evidence>
<dbReference type="EMBL" id="SACS01000030">
    <property type="protein sequence ID" value="RVU32060.1"/>
    <property type="molecule type" value="Genomic_DNA"/>
</dbReference>
<evidence type="ECO:0000256" key="1">
    <source>
        <dbReference type="ARBA" id="ARBA00008196"/>
    </source>
</evidence>
<dbReference type="PROSITE" id="PS01143">
    <property type="entry name" value="RIBOSOMAL_L31"/>
    <property type="match status" value="1"/>
</dbReference>
<evidence type="ECO:0000313" key="6">
    <source>
        <dbReference type="EMBL" id="RVU32060.1"/>
    </source>
</evidence>
<dbReference type="InterPro" id="IPR042105">
    <property type="entry name" value="Ribosomal_bL31_sf"/>
</dbReference>
<dbReference type="GO" id="GO:0003735">
    <property type="term" value="F:structural constituent of ribosome"/>
    <property type="evidence" value="ECO:0007669"/>
    <property type="project" value="InterPro"/>
</dbReference>
<evidence type="ECO:0000313" key="7">
    <source>
        <dbReference type="Proteomes" id="UP000283077"/>
    </source>
</evidence>
<dbReference type="GO" id="GO:1990904">
    <property type="term" value="C:ribonucleoprotein complex"/>
    <property type="evidence" value="ECO:0007669"/>
    <property type="project" value="UniProtKB-KW"/>
</dbReference>
<keyword evidence="7" id="KW-1185">Reference proteome</keyword>
<proteinExistence type="inferred from homology"/>
<dbReference type="AlphaFoldDB" id="A0A437QBY0"/>
<comment type="caution">
    <text evidence="6">The sequence shown here is derived from an EMBL/GenBank/DDBJ whole genome shotgun (WGS) entry which is preliminary data.</text>
</comment>
<gene>
    <name evidence="5" type="primary">rpmE2</name>
    <name evidence="6" type="ORF">EOE67_18970</name>
</gene>
<comment type="similarity">
    <text evidence="1 5">Belongs to the bacterial ribosomal protein bL31 family. Type B subfamily.</text>
</comment>
<organism evidence="6 7">
    <name type="scientific">Rheinheimera riviphila</name>
    <dbReference type="NCBI Taxonomy" id="1834037"/>
    <lineage>
        <taxon>Bacteria</taxon>
        <taxon>Pseudomonadati</taxon>
        <taxon>Pseudomonadota</taxon>
        <taxon>Gammaproteobacteria</taxon>
        <taxon>Chromatiales</taxon>
        <taxon>Chromatiaceae</taxon>
        <taxon>Rheinheimera</taxon>
    </lineage>
</organism>
<dbReference type="Proteomes" id="UP000283077">
    <property type="component" value="Unassembled WGS sequence"/>
</dbReference>
<dbReference type="Gene3D" id="4.10.830.30">
    <property type="entry name" value="Ribosomal protein L31"/>
    <property type="match status" value="1"/>
</dbReference>
<dbReference type="GO" id="GO:0005840">
    <property type="term" value="C:ribosome"/>
    <property type="evidence" value="ECO:0007669"/>
    <property type="project" value="UniProtKB-KW"/>
</dbReference>
<dbReference type="InterPro" id="IPR034704">
    <property type="entry name" value="Ribosomal_bL28/bL31-like_sf"/>
</dbReference>
<dbReference type="NCBIfam" id="TIGR00105">
    <property type="entry name" value="L31"/>
    <property type="match status" value="1"/>
</dbReference>
<dbReference type="InterPro" id="IPR002150">
    <property type="entry name" value="Ribosomal_bL31"/>
</dbReference>
<evidence type="ECO:0000256" key="4">
    <source>
        <dbReference type="ARBA" id="ARBA00023274"/>
    </source>
</evidence>
<reference evidence="6 7" key="1">
    <citation type="submission" date="2019-01" db="EMBL/GenBank/DDBJ databases">
        <authorList>
            <person name="Chen W.-M."/>
        </authorList>
    </citation>
    <scope>NUCLEOTIDE SEQUENCE [LARGE SCALE GENOMIC DNA]</scope>
    <source>
        <strain evidence="6 7">KYPC3</strain>
    </source>
</reference>
<dbReference type="PRINTS" id="PR01249">
    <property type="entry name" value="RIBOSOMALL31"/>
</dbReference>
<name>A0A437QBY0_9GAMM</name>
<dbReference type="SUPFAM" id="SSF143800">
    <property type="entry name" value="L28p-like"/>
    <property type="match status" value="1"/>
</dbReference>
<keyword evidence="3 5" id="KW-0689">Ribosomal protein</keyword>
<dbReference type="HAMAP" id="MF_00502">
    <property type="entry name" value="Ribosomal_bL31_2"/>
    <property type="match status" value="1"/>
</dbReference>
<dbReference type="GO" id="GO:0006412">
    <property type="term" value="P:translation"/>
    <property type="evidence" value="ECO:0007669"/>
    <property type="project" value="UniProtKB-UniRule"/>
</dbReference>
<dbReference type="OrthoDB" id="9803251at2"/>
<evidence type="ECO:0000256" key="5">
    <source>
        <dbReference type="HAMAP-Rule" id="MF_00502"/>
    </source>
</evidence>
<keyword evidence="4 5" id="KW-0687">Ribonucleoprotein</keyword>
<dbReference type="NCBIfam" id="NF002462">
    <property type="entry name" value="PRK01678.1"/>
    <property type="match status" value="1"/>
</dbReference>
<dbReference type="Pfam" id="PF01197">
    <property type="entry name" value="Ribosomal_L31"/>
    <property type="match status" value="1"/>
</dbReference>
<dbReference type="RefSeq" id="WP_127700929.1">
    <property type="nucleotide sequence ID" value="NZ_SACS01000030.1"/>
</dbReference>
<dbReference type="PANTHER" id="PTHR33280:SF1">
    <property type="entry name" value="LARGE RIBOSOMAL SUBUNIT PROTEIN BL31C"/>
    <property type="match status" value="1"/>
</dbReference>
<sequence length="87" mass="9724">MKKNIHPAYRTVLFHDLSVDAFFLVGSTIDTSRTYQWTDGETYPYIALDVSSASHPFYTGRQKVTQTEGRVAAFSKKFGALAKSSRG</sequence>